<reference evidence="5" key="1">
    <citation type="submission" date="2018-05" db="EMBL/GenBank/DDBJ databases">
        <authorList>
            <person name="Lanie J.A."/>
            <person name="Ng W.-L."/>
            <person name="Kazmierczak K.M."/>
            <person name="Andrzejewski T.M."/>
            <person name="Davidsen T.M."/>
            <person name="Wayne K.J."/>
            <person name="Tettelin H."/>
            <person name="Glass J.I."/>
            <person name="Rusch D."/>
            <person name="Podicherti R."/>
            <person name="Tsui H.-C.T."/>
            <person name="Winkler M.E."/>
        </authorList>
    </citation>
    <scope>NUCLEOTIDE SEQUENCE</scope>
</reference>
<organism evidence="5">
    <name type="scientific">marine metagenome</name>
    <dbReference type="NCBI Taxonomy" id="408172"/>
    <lineage>
        <taxon>unclassified sequences</taxon>
        <taxon>metagenomes</taxon>
        <taxon>ecological metagenomes</taxon>
    </lineage>
</organism>
<dbReference type="Pfam" id="PF00254">
    <property type="entry name" value="FKBP_C"/>
    <property type="match status" value="1"/>
</dbReference>
<dbReference type="InterPro" id="IPR001179">
    <property type="entry name" value="PPIase_FKBP_dom"/>
</dbReference>
<feature type="non-terminal residue" evidence="5">
    <location>
        <position position="1"/>
    </location>
</feature>
<dbReference type="SUPFAM" id="SSF54534">
    <property type="entry name" value="FKBP-like"/>
    <property type="match status" value="1"/>
</dbReference>
<sequence length="251" mass="29269">GVAKDFVMTLGNGQMLPEFDEALLNVTVNQDKEIQLTFPGNYHKEELANKKAVFSVSVKEIKELKVAEIDETFVRSFGVESGDAKDLIDEVKTSMEKELEAKINDEIRQNLMVYLREKNSIEIPEVMVHQEAHALQKDWMRQAGIEEAEQAPELENFEKIAKERVQLGLLVNELVRVQEIKVDQDRVKTKLEEVTNRYPKPEEIRKMYEQTPQLMDQIRSAVLEDLVIDWLMERTEFQNKEVEFKELMNRS</sequence>
<evidence type="ECO:0000259" key="4">
    <source>
        <dbReference type="Pfam" id="PF05698"/>
    </source>
</evidence>
<gene>
    <name evidence="5" type="ORF">METZ01_LOCUS439544</name>
</gene>
<dbReference type="InterPro" id="IPR037041">
    <property type="entry name" value="Trigger_fac_C_sf"/>
</dbReference>
<keyword evidence="2" id="KW-0413">Isomerase</keyword>
<name>A0A382YUB1_9ZZZZ</name>
<dbReference type="Gene3D" id="1.10.3120.10">
    <property type="entry name" value="Trigger factor, C-terminal domain"/>
    <property type="match status" value="1"/>
</dbReference>
<feature type="domain" description="Trigger factor C-terminal" evidence="4">
    <location>
        <begin position="85"/>
        <end position="233"/>
    </location>
</feature>
<evidence type="ECO:0000313" key="5">
    <source>
        <dbReference type="EMBL" id="SVD86690.1"/>
    </source>
</evidence>
<evidence type="ECO:0000256" key="1">
    <source>
        <dbReference type="ARBA" id="ARBA00023110"/>
    </source>
</evidence>
<dbReference type="Pfam" id="PF05698">
    <property type="entry name" value="Trigger_C"/>
    <property type="match status" value="1"/>
</dbReference>
<feature type="domain" description="PPIase FKBP-type" evidence="3">
    <location>
        <begin position="3"/>
        <end position="58"/>
    </location>
</feature>
<protein>
    <recommendedName>
        <fullName evidence="6">Peptidylprolyl isomerase</fullName>
    </recommendedName>
</protein>
<evidence type="ECO:0000256" key="2">
    <source>
        <dbReference type="ARBA" id="ARBA00023235"/>
    </source>
</evidence>
<accession>A0A382YUB1</accession>
<evidence type="ECO:0008006" key="6">
    <source>
        <dbReference type="Google" id="ProtNLM"/>
    </source>
</evidence>
<dbReference type="InterPro" id="IPR005215">
    <property type="entry name" value="Trig_fac"/>
</dbReference>
<dbReference type="NCBIfam" id="TIGR00115">
    <property type="entry name" value="tig"/>
    <property type="match status" value="1"/>
</dbReference>
<evidence type="ECO:0000259" key="3">
    <source>
        <dbReference type="Pfam" id="PF00254"/>
    </source>
</evidence>
<dbReference type="InterPro" id="IPR027304">
    <property type="entry name" value="Trigger_fact/SurA_dom_sf"/>
</dbReference>
<dbReference type="Gene3D" id="3.10.50.40">
    <property type="match status" value="1"/>
</dbReference>
<proteinExistence type="predicted"/>
<keyword evidence="1" id="KW-0697">Rotamase</keyword>
<dbReference type="GO" id="GO:0006457">
    <property type="term" value="P:protein folding"/>
    <property type="evidence" value="ECO:0007669"/>
    <property type="project" value="InterPro"/>
</dbReference>
<dbReference type="InterPro" id="IPR008880">
    <property type="entry name" value="Trigger_fac_C"/>
</dbReference>
<dbReference type="GO" id="GO:0003755">
    <property type="term" value="F:peptidyl-prolyl cis-trans isomerase activity"/>
    <property type="evidence" value="ECO:0007669"/>
    <property type="project" value="UniProtKB-KW"/>
</dbReference>
<dbReference type="EMBL" id="UINC01178501">
    <property type="protein sequence ID" value="SVD86690.1"/>
    <property type="molecule type" value="Genomic_DNA"/>
</dbReference>
<dbReference type="InterPro" id="IPR046357">
    <property type="entry name" value="PPIase_dom_sf"/>
</dbReference>
<dbReference type="GO" id="GO:0015031">
    <property type="term" value="P:protein transport"/>
    <property type="evidence" value="ECO:0007669"/>
    <property type="project" value="InterPro"/>
</dbReference>
<dbReference type="SUPFAM" id="SSF109998">
    <property type="entry name" value="Triger factor/SurA peptide-binding domain-like"/>
    <property type="match status" value="1"/>
</dbReference>
<dbReference type="AlphaFoldDB" id="A0A382YUB1"/>